<dbReference type="InterPro" id="IPR000195">
    <property type="entry name" value="Rab-GAP-TBC_dom"/>
</dbReference>
<dbReference type="PROSITE" id="PS50086">
    <property type="entry name" value="TBC_RABGAP"/>
    <property type="match status" value="1"/>
</dbReference>
<reference evidence="5" key="1">
    <citation type="submission" date="2021-10" db="EMBL/GenBank/DDBJ databases">
        <title>Tropical sea cucumber genome reveals ecological adaptation and Cuvierian tubules defense mechanism.</title>
        <authorList>
            <person name="Chen T."/>
        </authorList>
    </citation>
    <scope>NUCLEOTIDE SEQUENCE</scope>
    <source>
        <strain evidence="5">Nanhai2018</strain>
        <tissue evidence="5">Muscle</tissue>
    </source>
</reference>
<keyword evidence="6" id="KW-1185">Reference proteome</keyword>
<dbReference type="FunFam" id="1.10.472.80:FF:000029">
    <property type="entry name" value="Growth hormone-regulated TBC protein 1"/>
    <property type="match status" value="1"/>
</dbReference>
<dbReference type="SUPFAM" id="SSF47923">
    <property type="entry name" value="Ypt/Rab-GAP domain of gyp1p"/>
    <property type="match status" value="2"/>
</dbReference>
<dbReference type="FunFam" id="1.10.8.270:FF:000016">
    <property type="entry name" value="TBC1 domain family member 2A"/>
    <property type="match status" value="1"/>
</dbReference>
<dbReference type="InterPro" id="IPR035969">
    <property type="entry name" value="Rab-GAP_TBC_sf"/>
</dbReference>
<evidence type="ECO:0000256" key="2">
    <source>
        <dbReference type="ARBA" id="ARBA00043879"/>
    </source>
</evidence>
<dbReference type="EMBL" id="JAIZAY010000013">
    <property type="protein sequence ID" value="KAJ8031020.1"/>
    <property type="molecule type" value="Genomic_DNA"/>
</dbReference>
<protein>
    <recommendedName>
        <fullName evidence="3">Growth hormone-regulated TBC protein 1</fullName>
    </recommendedName>
</protein>
<sequence>MMSALNSNDLQHKSEIDPYGFKHGDDFDYATYDEFMSQYLGVLARRASKWNQLLDGISRLKKSRKVKRYVRKGIPNELRGQVWMCVSKADKLMEENPGLYQRLLSEPLDPDAQSEIDTDLHRTFPENIYFGNDSPNGKRSSLRNVLTAFAQHNPDIGYCQGMNYVVAMMLIVVKDEEKSFFLFEQLTKRILVGYYSRDLKGLKVDQEVLGELVRLKEPAVSTHMEKEQVPWSIPTTKWFVCLYLDVLPIETTLRVWDCLFYEGSKIIFRVALSLVLQNAEAILNSASFPQIVEAFKHFASPQKHIDCHNFMQKVFQDSQPLKMATITKLREEFNKKI</sequence>
<dbReference type="Pfam" id="PF00566">
    <property type="entry name" value="RabGAP-TBC"/>
    <property type="match status" value="1"/>
</dbReference>
<dbReference type="PANTHER" id="PTHR47219:SF10">
    <property type="entry name" value="GROWTH HORMONE-REGULATED TBC PROTEIN 1"/>
    <property type="match status" value="1"/>
</dbReference>
<dbReference type="Gene3D" id="1.10.10.750">
    <property type="entry name" value="Ypt/Rab-GAP domain of gyp1p, domain 1"/>
    <property type="match status" value="1"/>
</dbReference>
<evidence type="ECO:0000256" key="1">
    <source>
        <dbReference type="ARBA" id="ARBA00022468"/>
    </source>
</evidence>
<proteinExistence type="predicted"/>
<feature type="domain" description="Rab-GAP TBC" evidence="4">
    <location>
        <begin position="73"/>
        <end position="263"/>
    </location>
</feature>
<name>A0A9Q1H3C9_HOLLE</name>
<evidence type="ECO:0000259" key="4">
    <source>
        <dbReference type="PROSITE" id="PS50086"/>
    </source>
</evidence>
<evidence type="ECO:0000313" key="5">
    <source>
        <dbReference type="EMBL" id="KAJ8031020.1"/>
    </source>
</evidence>
<accession>A0A9Q1H3C9</accession>
<comment type="function">
    <text evidence="2">May act as a GTPase-activating protein for Rab family protein(s).</text>
</comment>
<evidence type="ECO:0000256" key="3">
    <source>
        <dbReference type="ARBA" id="ARBA00070878"/>
    </source>
</evidence>
<dbReference type="SMART" id="SM00164">
    <property type="entry name" value="TBC"/>
    <property type="match status" value="1"/>
</dbReference>
<evidence type="ECO:0000313" key="6">
    <source>
        <dbReference type="Proteomes" id="UP001152320"/>
    </source>
</evidence>
<comment type="caution">
    <text evidence="5">The sequence shown here is derived from an EMBL/GenBank/DDBJ whole genome shotgun (WGS) entry which is preliminary data.</text>
</comment>
<dbReference type="InterPro" id="IPR050302">
    <property type="entry name" value="Rab_GAP_TBC_domain"/>
</dbReference>
<dbReference type="GO" id="GO:0031267">
    <property type="term" value="F:small GTPase binding"/>
    <property type="evidence" value="ECO:0007669"/>
    <property type="project" value="TreeGrafter"/>
</dbReference>
<dbReference type="Gene3D" id="1.10.472.80">
    <property type="entry name" value="Ypt/Rab-GAP domain of gyp1p, domain 3"/>
    <property type="match status" value="1"/>
</dbReference>
<dbReference type="PANTHER" id="PTHR47219">
    <property type="entry name" value="RAB GTPASE-ACTIVATING PROTEIN 1-LIKE"/>
    <property type="match status" value="1"/>
</dbReference>
<keyword evidence="1" id="KW-0343">GTPase activation</keyword>
<dbReference type="GO" id="GO:0005096">
    <property type="term" value="F:GTPase activator activity"/>
    <property type="evidence" value="ECO:0007669"/>
    <property type="project" value="UniProtKB-KW"/>
</dbReference>
<dbReference type="OrthoDB" id="294251at2759"/>
<dbReference type="AlphaFoldDB" id="A0A9Q1H3C9"/>
<dbReference type="Gene3D" id="1.10.8.270">
    <property type="entry name" value="putative rabgap domain of human tbc1 domain family member 14 like domains"/>
    <property type="match status" value="1"/>
</dbReference>
<organism evidence="5 6">
    <name type="scientific">Holothuria leucospilota</name>
    <name type="common">Black long sea cucumber</name>
    <name type="synonym">Mertensiothuria leucospilota</name>
    <dbReference type="NCBI Taxonomy" id="206669"/>
    <lineage>
        <taxon>Eukaryota</taxon>
        <taxon>Metazoa</taxon>
        <taxon>Echinodermata</taxon>
        <taxon>Eleutherozoa</taxon>
        <taxon>Echinozoa</taxon>
        <taxon>Holothuroidea</taxon>
        <taxon>Aspidochirotacea</taxon>
        <taxon>Aspidochirotida</taxon>
        <taxon>Holothuriidae</taxon>
        <taxon>Holothuria</taxon>
    </lineage>
</organism>
<gene>
    <name evidence="5" type="ORF">HOLleu_27612</name>
</gene>
<dbReference type="Proteomes" id="UP001152320">
    <property type="component" value="Chromosome 13"/>
</dbReference>